<reference evidence="1" key="2">
    <citation type="journal article" date="2015" name="Fish Shellfish Immunol.">
        <title>Early steps in the European eel (Anguilla anguilla)-Vibrio vulnificus interaction in the gills: Role of the RtxA13 toxin.</title>
        <authorList>
            <person name="Callol A."/>
            <person name="Pajuelo D."/>
            <person name="Ebbesson L."/>
            <person name="Teles M."/>
            <person name="MacKenzie S."/>
            <person name="Amaro C."/>
        </authorList>
    </citation>
    <scope>NUCLEOTIDE SEQUENCE</scope>
</reference>
<reference evidence="1" key="1">
    <citation type="submission" date="2014-11" db="EMBL/GenBank/DDBJ databases">
        <authorList>
            <person name="Amaro Gonzalez C."/>
        </authorList>
    </citation>
    <scope>NUCLEOTIDE SEQUENCE</scope>
</reference>
<protein>
    <submittedName>
        <fullName evidence="1">Uncharacterized protein</fullName>
    </submittedName>
</protein>
<dbReference type="AlphaFoldDB" id="A0A0E9QVQ5"/>
<accession>A0A0E9QVQ5</accession>
<proteinExistence type="predicted"/>
<evidence type="ECO:0000313" key="1">
    <source>
        <dbReference type="EMBL" id="JAH20310.1"/>
    </source>
</evidence>
<sequence>MAVGLNKVIIGNVGSALPAFKIEADGTKLPGSNICYGRDIRSQKYTLPTCVPGVSCWLFLDPVLTDVQVAFFAMSSSIKRLKRSHLSGVKRLNG</sequence>
<dbReference type="EMBL" id="GBXM01088267">
    <property type="protein sequence ID" value="JAH20310.1"/>
    <property type="molecule type" value="Transcribed_RNA"/>
</dbReference>
<name>A0A0E9QVQ5_ANGAN</name>
<organism evidence="1">
    <name type="scientific">Anguilla anguilla</name>
    <name type="common">European freshwater eel</name>
    <name type="synonym">Muraena anguilla</name>
    <dbReference type="NCBI Taxonomy" id="7936"/>
    <lineage>
        <taxon>Eukaryota</taxon>
        <taxon>Metazoa</taxon>
        <taxon>Chordata</taxon>
        <taxon>Craniata</taxon>
        <taxon>Vertebrata</taxon>
        <taxon>Euteleostomi</taxon>
        <taxon>Actinopterygii</taxon>
        <taxon>Neopterygii</taxon>
        <taxon>Teleostei</taxon>
        <taxon>Anguilliformes</taxon>
        <taxon>Anguillidae</taxon>
        <taxon>Anguilla</taxon>
    </lineage>
</organism>